<gene>
    <name evidence="11" type="ORF">BSTOLATCC_MIC7580</name>
</gene>
<evidence type="ECO:0000256" key="7">
    <source>
        <dbReference type="ARBA" id="ARBA00023136"/>
    </source>
</evidence>
<comment type="similarity">
    <text evidence="2 9">Belongs to the mitochondrial carrier (TC 2.A.29) family.</text>
</comment>
<evidence type="ECO:0000256" key="8">
    <source>
        <dbReference type="PROSITE-ProRule" id="PRU00282"/>
    </source>
</evidence>
<proteinExistence type="inferred from homology"/>
<keyword evidence="6 10" id="KW-1133">Transmembrane helix</keyword>
<name>A0AAU9IG21_9CILI</name>
<dbReference type="PANTHER" id="PTHR45667">
    <property type="entry name" value="S-ADENOSYLMETHIONINE MITOCHONDRIAL CARRIER PROTEIN"/>
    <property type="match status" value="1"/>
</dbReference>
<dbReference type="PROSITE" id="PS50920">
    <property type="entry name" value="SOLCAR"/>
    <property type="match status" value="2"/>
</dbReference>
<keyword evidence="5" id="KW-0677">Repeat</keyword>
<keyword evidence="7 8" id="KW-0472">Membrane</keyword>
<feature type="transmembrane region" description="Helical" evidence="10">
    <location>
        <begin position="6"/>
        <end position="29"/>
    </location>
</feature>
<dbReference type="Pfam" id="PF00153">
    <property type="entry name" value="Mito_carr"/>
    <property type="match status" value="3"/>
</dbReference>
<dbReference type="InterPro" id="IPR023395">
    <property type="entry name" value="MCP_dom_sf"/>
</dbReference>
<evidence type="ECO:0000313" key="11">
    <source>
        <dbReference type="EMBL" id="CAG9312785.1"/>
    </source>
</evidence>
<dbReference type="SUPFAM" id="SSF103506">
    <property type="entry name" value="Mitochondrial carrier"/>
    <property type="match status" value="1"/>
</dbReference>
<comment type="caution">
    <text evidence="11">The sequence shown here is derived from an EMBL/GenBank/DDBJ whole genome shotgun (WGS) entry which is preliminary data.</text>
</comment>
<evidence type="ECO:0000256" key="4">
    <source>
        <dbReference type="ARBA" id="ARBA00022692"/>
    </source>
</evidence>
<evidence type="ECO:0000256" key="1">
    <source>
        <dbReference type="ARBA" id="ARBA00004141"/>
    </source>
</evidence>
<evidence type="ECO:0000256" key="3">
    <source>
        <dbReference type="ARBA" id="ARBA00022448"/>
    </source>
</evidence>
<evidence type="ECO:0000313" key="12">
    <source>
        <dbReference type="Proteomes" id="UP001162131"/>
    </source>
</evidence>
<dbReference type="AlphaFoldDB" id="A0AAU9IG21"/>
<sequence length="266" mass="29068">MADLFNTFFTSLIAGGCAGCAVDLVLFPLDAIKTRLMANATAKLELSKIYKGLSMAMAASFPCAATFWASYCSMKWILENYASPSSPTMLHFLSAIFGSACTACVRNPFEVVKSLMQVGAYKSVQSASQGILKTKGPSGFYVGLLSLIYREIPFDAMQMIIYEYLKGSDYGGSELSLYRHLINGAVAGGFSAFVTTPIDVAKVRIQTDKGEGKYRSFLQTIKLIYKTEGLPALWSSWKIRVIYITVGGMMFFGTYEAVKAEMAIQV</sequence>
<evidence type="ECO:0000256" key="10">
    <source>
        <dbReference type="SAM" id="Phobius"/>
    </source>
</evidence>
<accession>A0AAU9IG21</accession>
<keyword evidence="3 9" id="KW-0813">Transport</keyword>
<feature type="repeat" description="Solcar" evidence="8">
    <location>
        <begin position="175"/>
        <end position="261"/>
    </location>
</feature>
<keyword evidence="4 8" id="KW-0812">Transmembrane</keyword>
<dbReference type="Gene3D" id="1.50.40.10">
    <property type="entry name" value="Mitochondrial carrier domain"/>
    <property type="match status" value="2"/>
</dbReference>
<protein>
    <recommendedName>
        <fullName evidence="13">Mitochondrial carrier protein</fullName>
    </recommendedName>
</protein>
<dbReference type="Proteomes" id="UP001162131">
    <property type="component" value="Unassembled WGS sequence"/>
</dbReference>
<evidence type="ECO:0000256" key="6">
    <source>
        <dbReference type="ARBA" id="ARBA00022989"/>
    </source>
</evidence>
<feature type="transmembrane region" description="Helical" evidence="10">
    <location>
        <begin position="49"/>
        <end position="69"/>
    </location>
</feature>
<organism evidence="11 12">
    <name type="scientific">Blepharisma stoltei</name>
    <dbReference type="NCBI Taxonomy" id="1481888"/>
    <lineage>
        <taxon>Eukaryota</taxon>
        <taxon>Sar</taxon>
        <taxon>Alveolata</taxon>
        <taxon>Ciliophora</taxon>
        <taxon>Postciliodesmatophora</taxon>
        <taxon>Heterotrichea</taxon>
        <taxon>Heterotrichida</taxon>
        <taxon>Blepharismidae</taxon>
        <taxon>Blepharisma</taxon>
    </lineage>
</organism>
<feature type="repeat" description="Solcar" evidence="8">
    <location>
        <begin position="86"/>
        <end position="168"/>
    </location>
</feature>
<dbReference type="EMBL" id="CAJZBQ010000009">
    <property type="protein sequence ID" value="CAG9312785.1"/>
    <property type="molecule type" value="Genomic_DNA"/>
</dbReference>
<reference evidence="11" key="1">
    <citation type="submission" date="2021-09" db="EMBL/GenBank/DDBJ databases">
        <authorList>
            <consortium name="AG Swart"/>
            <person name="Singh M."/>
            <person name="Singh A."/>
            <person name="Seah K."/>
            <person name="Emmerich C."/>
        </authorList>
    </citation>
    <scope>NUCLEOTIDE SEQUENCE</scope>
    <source>
        <strain evidence="11">ATCC30299</strain>
    </source>
</reference>
<dbReference type="InterPro" id="IPR018108">
    <property type="entry name" value="MCP_transmembrane"/>
</dbReference>
<comment type="subcellular location">
    <subcellularLocation>
        <location evidence="1">Membrane</location>
        <topology evidence="1">Multi-pass membrane protein</topology>
    </subcellularLocation>
</comment>
<evidence type="ECO:0000256" key="5">
    <source>
        <dbReference type="ARBA" id="ARBA00022737"/>
    </source>
</evidence>
<evidence type="ECO:0008006" key="13">
    <source>
        <dbReference type="Google" id="ProtNLM"/>
    </source>
</evidence>
<keyword evidence="12" id="KW-1185">Reference proteome</keyword>
<evidence type="ECO:0000256" key="2">
    <source>
        <dbReference type="ARBA" id="ARBA00006375"/>
    </source>
</evidence>
<dbReference type="GO" id="GO:0016020">
    <property type="term" value="C:membrane"/>
    <property type="evidence" value="ECO:0007669"/>
    <property type="project" value="UniProtKB-SubCell"/>
</dbReference>
<evidence type="ECO:0000256" key="9">
    <source>
        <dbReference type="RuleBase" id="RU000488"/>
    </source>
</evidence>